<dbReference type="Pfam" id="PF20215">
    <property type="entry name" value="DUF6575"/>
    <property type="match status" value="1"/>
</dbReference>
<evidence type="ECO:0000259" key="1">
    <source>
        <dbReference type="Pfam" id="PF20215"/>
    </source>
</evidence>
<reference evidence="2 3" key="1">
    <citation type="journal article" date="2012" name="PLoS ONE">
        <title>Genome sequence and transcriptome analysis of the radioresistant bacterium Deinococcus gobiensis: insights into the extreme environmental adaptations.</title>
        <authorList>
            <person name="Yuan M."/>
            <person name="Chen M."/>
            <person name="Zhang W."/>
            <person name="Lu W."/>
            <person name="Wang J."/>
            <person name="Yang M."/>
            <person name="Zhao P."/>
            <person name="Tang R."/>
            <person name="Li X."/>
            <person name="Hao Y."/>
            <person name="Zhou Z."/>
            <person name="Zhan Y."/>
            <person name="Yu H."/>
            <person name="Teng C."/>
            <person name="Yan Y."/>
            <person name="Ping S."/>
            <person name="Wang Y."/>
            <person name="Lin M."/>
        </authorList>
    </citation>
    <scope>NUCLEOTIDE SEQUENCE [LARGE SCALE GENOMIC DNA]</scope>
    <source>
        <strain evidence="2 3">I-0</strain>
    </source>
</reference>
<sequence length="470" mass="53544">MKALQINDHGGLLSNLEILDVYEFFDKPILFSALDAEGILYLATWYDEPEDGDERWIYSPISPDTLSKLRSGAIDFHTAFLDKTYGNAFYVSQNWNNKSCQISIIRKGDIIPDDLPDIGERLSSDEIEKFKNIAFKQNNEIEKVLINHNYNYNNRIIEINNVPAYILQGSITIGNITSALLNDYFSRIHIDFPSDSISWKDITEVGESDFEFRFSGRKTAPSRWSLKAINQSSERILVGFRLLLEDEQELDDISVPYLKAGSIVYGISSRSTDTLIGDKDLGVYEALKDIKVVSEWLVSGGEKPHLTDLRLKNILRAIEEMSPHERDDFNQLNLRPKEDSIISGVRPFELTYRSRIAASERLQIINLQEKDSRVVKFRGNIDKIRKPSKKQKLGEIHMVDLTIRPEGWLTNTVNVKFDVAKLVDSLLAFTANAAEVSVVQSYMAGQWDSNNLHLISIKSLEDEGSIRSRK</sequence>
<organism evidence="2 3">
    <name type="scientific">Deinococcus gobiensis (strain DSM 21396 / JCM 16679 / CGMCC 1.7299 / I-0)</name>
    <dbReference type="NCBI Taxonomy" id="745776"/>
    <lineage>
        <taxon>Bacteria</taxon>
        <taxon>Thermotogati</taxon>
        <taxon>Deinococcota</taxon>
        <taxon>Deinococci</taxon>
        <taxon>Deinococcales</taxon>
        <taxon>Deinococcaceae</taxon>
        <taxon>Deinococcus</taxon>
    </lineage>
</organism>
<dbReference type="HOGENOM" id="CLU_581039_0_0_0"/>
<name>H8GVS9_DEIGI</name>
<dbReference type="STRING" id="745776.DGo_CA2867"/>
<protein>
    <recommendedName>
        <fullName evidence="1">DUF6575 domain-containing protein</fullName>
    </recommendedName>
</protein>
<dbReference type="EMBL" id="CP002191">
    <property type="protein sequence ID" value="AFD26794.1"/>
    <property type="molecule type" value="Genomic_DNA"/>
</dbReference>
<keyword evidence="3" id="KW-1185">Reference proteome</keyword>
<proteinExistence type="predicted"/>
<dbReference type="AlphaFoldDB" id="H8GVS9"/>
<dbReference type="InterPro" id="IPR046482">
    <property type="entry name" value="DUF6575"/>
</dbReference>
<dbReference type="OrthoDB" id="507999at2"/>
<evidence type="ECO:0000313" key="2">
    <source>
        <dbReference type="EMBL" id="AFD26794.1"/>
    </source>
</evidence>
<dbReference type="KEGG" id="dgo:DGo_CA2867"/>
<feature type="domain" description="DUF6575" evidence="1">
    <location>
        <begin position="10"/>
        <end position="137"/>
    </location>
</feature>
<evidence type="ECO:0000313" key="3">
    <source>
        <dbReference type="Proteomes" id="UP000007575"/>
    </source>
</evidence>
<accession>H8GVS9</accession>
<dbReference type="Proteomes" id="UP000007575">
    <property type="component" value="Chromosome"/>
</dbReference>
<dbReference type="RefSeq" id="WP_014686274.1">
    <property type="nucleotide sequence ID" value="NC_017790.1"/>
</dbReference>
<gene>
    <name evidence="2" type="ordered locus">DGo_CA2867</name>
</gene>